<protein>
    <recommendedName>
        <fullName evidence="1">DUF7924 domain-containing protein</fullName>
    </recommendedName>
</protein>
<sequence>MNNVRRSDYRDKCLEPNNIFFRLPSNPLPPIVALLTKQILTGAVMTPPSPAMLAAMMDNLDELSTNGCTEPCVQHCLEGLFTITTLPQELRVSRQSNIARHLLPAGSPALPQPVPDLLYGYCKMAFTQAQQMMLRHIHPSILLYALATPGTTFPFFVVELKADAGTGGNLWDAANQCAGGAAACLQALDQLNTALGAAGCQGRIPNVCYCLAIDNNLGQLYTSWKDEDGPTMHVQRVASYLLSDTEHFARLYACVASILKWGATTRLQDIRMAADYIGRGGE</sequence>
<evidence type="ECO:0000313" key="3">
    <source>
        <dbReference type="Proteomes" id="UP001275084"/>
    </source>
</evidence>
<proteinExistence type="predicted"/>
<feature type="domain" description="DUF7924" evidence="1">
    <location>
        <begin position="102"/>
        <end position="273"/>
    </location>
</feature>
<comment type="caution">
    <text evidence="2">The sequence shown here is derived from an EMBL/GenBank/DDBJ whole genome shotgun (WGS) entry which is preliminary data.</text>
</comment>
<organism evidence="2 3">
    <name type="scientific">Lasiosphaeria hispida</name>
    <dbReference type="NCBI Taxonomy" id="260671"/>
    <lineage>
        <taxon>Eukaryota</taxon>
        <taxon>Fungi</taxon>
        <taxon>Dikarya</taxon>
        <taxon>Ascomycota</taxon>
        <taxon>Pezizomycotina</taxon>
        <taxon>Sordariomycetes</taxon>
        <taxon>Sordariomycetidae</taxon>
        <taxon>Sordariales</taxon>
        <taxon>Lasiosphaeriaceae</taxon>
        <taxon>Lasiosphaeria</taxon>
    </lineage>
</organism>
<keyword evidence="3" id="KW-1185">Reference proteome</keyword>
<reference evidence="2" key="2">
    <citation type="submission" date="2023-06" db="EMBL/GenBank/DDBJ databases">
        <authorList>
            <consortium name="Lawrence Berkeley National Laboratory"/>
            <person name="Haridas S."/>
            <person name="Hensen N."/>
            <person name="Bonometti L."/>
            <person name="Westerberg I."/>
            <person name="Brannstrom I.O."/>
            <person name="Guillou S."/>
            <person name="Cros-Aarteil S."/>
            <person name="Calhoun S."/>
            <person name="Kuo A."/>
            <person name="Mondo S."/>
            <person name="Pangilinan J."/>
            <person name="Riley R."/>
            <person name="Labutti K."/>
            <person name="Andreopoulos B."/>
            <person name="Lipzen A."/>
            <person name="Chen C."/>
            <person name="Yanf M."/>
            <person name="Daum C."/>
            <person name="Ng V."/>
            <person name="Clum A."/>
            <person name="Steindorff A."/>
            <person name="Ohm R."/>
            <person name="Martin F."/>
            <person name="Silar P."/>
            <person name="Natvig D."/>
            <person name="Lalanne C."/>
            <person name="Gautier V."/>
            <person name="Ament-Velasquez S.L."/>
            <person name="Kruys A."/>
            <person name="Hutchinson M.I."/>
            <person name="Powell A.J."/>
            <person name="Barry K."/>
            <person name="Miller A.N."/>
            <person name="Grigoriev I.V."/>
            <person name="Debuchy R."/>
            <person name="Gladieux P."/>
            <person name="Thoren M.H."/>
            <person name="Johannesson H."/>
        </authorList>
    </citation>
    <scope>NUCLEOTIDE SEQUENCE</scope>
    <source>
        <strain evidence="2">CBS 955.72</strain>
    </source>
</reference>
<dbReference type="Proteomes" id="UP001275084">
    <property type="component" value="Unassembled WGS sequence"/>
</dbReference>
<dbReference type="AlphaFoldDB" id="A0AAJ0HW79"/>
<dbReference type="Pfam" id="PF25545">
    <property type="entry name" value="DUF7924"/>
    <property type="match status" value="1"/>
</dbReference>
<dbReference type="EMBL" id="JAUIQD010000001">
    <property type="protein sequence ID" value="KAK3364046.1"/>
    <property type="molecule type" value="Genomic_DNA"/>
</dbReference>
<evidence type="ECO:0000259" key="1">
    <source>
        <dbReference type="Pfam" id="PF25545"/>
    </source>
</evidence>
<dbReference type="PANTHER" id="PTHR42470:SF1">
    <property type="entry name" value="VAST DOMAIN-CONTAINING PROTEIN"/>
    <property type="match status" value="1"/>
</dbReference>
<name>A0AAJ0HW79_9PEZI</name>
<accession>A0AAJ0HW79</accession>
<dbReference type="InterPro" id="IPR057684">
    <property type="entry name" value="DUF7924"/>
</dbReference>
<dbReference type="PANTHER" id="PTHR42470">
    <property type="entry name" value="VAST DOMAIN-CONTAINING PROTEIN"/>
    <property type="match status" value="1"/>
</dbReference>
<evidence type="ECO:0000313" key="2">
    <source>
        <dbReference type="EMBL" id="KAK3364046.1"/>
    </source>
</evidence>
<gene>
    <name evidence="2" type="ORF">B0T25DRAFT_444040</name>
</gene>
<reference evidence="2" key="1">
    <citation type="journal article" date="2023" name="Mol. Phylogenet. Evol.">
        <title>Genome-scale phylogeny and comparative genomics of the fungal order Sordariales.</title>
        <authorList>
            <person name="Hensen N."/>
            <person name="Bonometti L."/>
            <person name="Westerberg I."/>
            <person name="Brannstrom I.O."/>
            <person name="Guillou S."/>
            <person name="Cros-Aarteil S."/>
            <person name="Calhoun S."/>
            <person name="Haridas S."/>
            <person name="Kuo A."/>
            <person name="Mondo S."/>
            <person name="Pangilinan J."/>
            <person name="Riley R."/>
            <person name="LaButti K."/>
            <person name="Andreopoulos B."/>
            <person name="Lipzen A."/>
            <person name="Chen C."/>
            <person name="Yan M."/>
            <person name="Daum C."/>
            <person name="Ng V."/>
            <person name="Clum A."/>
            <person name="Steindorff A."/>
            <person name="Ohm R.A."/>
            <person name="Martin F."/>
            <person name="Silar P."/>
            <person name="Natvig D.O."/>
            <person name="Lalanne C."/>
            <person name="Gautier V."/>
            <person name="Ament-Velasquez S.L."/>
            <person name="Kruys A."/>
            <person name="Hutchinson M.I."/>
            <person name="Powell A.J."/>
            <person name="Barry K."/>
            <person name="Miller A.N."/>
            <person name="Grigoriev I.V."/>
            <person name="Debuchy R."/>
            <person name="Gladieux P."/>
            <person name="Hiltunen Thoren M."/>
            <person name="Johannesson H."/>
        </authorList>
    </citation>
    <scope>NUCLEOTIDE SEQUENCE</scope>
    <source>
        <strain evidence="2">CBS 955.72</strain>
    </source>
</reference>